<dbReference type="PIRSF" id="PIRSF004911">
    <property type="entry name" value="DUF160"/>
    <property type="match status" value="1"/>
</dbReference>
<evidence type="ECO:0000256" key="7">
    <source>
        <dbReference type="ARBA" id="ARBA00022485"/>
    </source>
</evidence>
<dbReference type="InterPro" id="IPR013785">
    <property type="entry name" value="Aldolase_TIM"/>
</dbReference>
<feature type="modified residue" description="N6-(pyridoxal phosphate)lysine" evidence="15">
    <location>
        <position position="338"/>
    </location>
</feature>
<dbReference type="Gene3D" id="3.20.20.70">
    <property type="entry name" value="Aldolase class I"/>
    <property type="match status" value="1"/>
</dbReference>
<dbReference type="InterPro" id="IPR022459">
    <property type="entry name" value="Lysine_aminomutase"/>
</dbReference>
<dbReference type="SFLD" id="SFLDS00029">
    <property type="entry name" value="Radical_SAM"/>
    <property type="match status" value="1"/>
</dbReference>
<evidence type="ECO:0000313" key="18">
    <source>
        <dbReference type="Proteomes" id="UP000537131"/>
    </source>
</evidence>
<evidence type="ECO:0000256" key="15">
    <source>
        <dbReference type="PIRSR" id="PIRSR603739-50"/>
    </source>
</evidence>
<dbReference type="Proteomes" id="UP000537131">
    <property type="component" value="Unassembled WGS sequence"/>
</dbReference>
<dbReference type="PANTHER" id="PTHR30538">
    <property type="entry name" value="LYSINE 2,3-AMINOMUTASE-RELATED"/>
    <property type="match status" value="1"/>
</dbReference>
<evidence type="ECO:0000256" key="8">
    <source>
        <dbReference type="ARBA" id="ARBA00022691"/>
    </source>
</evidence>
<keyword evidence="7 14" id="KW-0004">4Fe-4S</keyword>
<evidence type="ECO:0000259" key="16">
    <source>
        <dbReference type="PROSITE" id="PS51918"/>
    </source>
</evidence>
<evidence type="ECO:0000256" key="12">
    <source>
        <dbReference type="ARBA" id="ARBA00023014"/>
    </source>
</evidence>
<gene>
    <name evidence="17" type="primary">ablA</name>
    <name evidence="17" type="ORF">HBE96_09350</name>
</gene>
<keyword evidence="11" id="KW-0408">Iron</keyword>
<dbReference type="FunFam" id="3.20.20.70:FF:000095">
    <property type="entry name" value="Lysine 2,3-aminomutase"/>
    <property type="match status" value="1"/>
</dbReference>
<dbReference type="AlphaFoldDB" id="A0A7Y0EGC1"/>
<dbReference type="PANTHER" id="PTHR30538:SF1">
    <property type="entry name" value="L-LYSINE 2,3-AMINOMUTASE"/>
    <property type="match status" value="1"/>
</dbReference>
<dbReference type="RefSeq" id="WP_169297508.1">
    <property type="nucleotide sequence ID" value="NZ_JABBNI010000015.1"/>
</dbReference>
<dbReference type="SUPFAM" id="SSF102114">
    <property type="entry name" value="Radical SAM enzymes"/>
    <property type="match status" value="1"/>
</dbReference>
<keyword evidence="13 17" id="KW-0413">Isomerase</keyword>
<dbReference type="NCBIfam" id="TIGR03820">
    <property type="entry name" value="lys_2_3_AblA"/>
    <property type="match status" value="1"/>
</dbReference>
<dbReference type="CDD" id="cd01335">
    <property type="entry name" value="Radical_SAM"/>
    <property type="match status" value="1"/>
</dbReference>
<evidence type="ECO:0000256" key="1">
    <source>
        <dbReference type="ARBA" id="ARBA00000911"/>
    </source>
</evidence>
<comment type="similarity">
    <text evidence="4">Belongs to the radical SAM superfamily. KamA family.</text>
</comment>
<comment type="cofactor">
    <cofactor evidence="2 15">
        <name>pyridoxal 5'-phosphate</name>
        <dbReference type="ChEBI" id="CHEBI:597326"/>
    </cofactor>
</comment>
<dbReference type="InterPro" id="IPR025895">
    <property type="entry name" value="LAM_C_dom"/>
</dbReference>
<evidence type="ECO:0000256" key="5">
    <source>
        <dbReference type="ARBA" id="ARBA00012144"/>
    </source>
</evidence>
<evidence type="ECO:0000256" key="13">
    <source>
        <dbReference type="ARBA" id="ARBA00023235"/>
    </source>
</evidence>
<evidence type="ECO:0000256" key="4">
    <source>
        <dbReference type="ARBA" id="ARBA00008703"/>
    </source>
</evidence>
<dbReference type="NCBIfam" id="TIGR00238">
    <property type="entry name" value="KamA family radical SAM protein"/>
    <property type="match status" value="1"/>
</dbReference>
<comment type="cofactor">
    <cofactor evidence="3">
        <name>[4Fe-4S] cluster</name>
        <dbReference type="ChEBI" id="CHEBI:49883"/>
    </cofactor>
</comment>
<dbReference type="SFLD" id="SFLDF00283">
    <property type="entry name" value="L-lysine_2_3-aminomutase_(LAM"/>
    <property type="match status" value="1"/>
</dbReference>
<evidence type="ECO:0000256" key="11">
    <source>
        <dbReference type="ARBA" id="ARBA00023004"/>
    </source>
</evidence>
<keyword evidence="18" id="KW-1185">Reference proteome</keyword>
<comment type="catalytic activity">
    <reaction evidence="1">
        <text>L-lysine = (3S)-3,6-diaminohexanoate</text>
        <dbReference type="Rhea" id="RHEA:19177"/>
        <dbReference type="ChEBI" id="CHEBI:32551"/>
        <dbReference type="ChEBI" id="CHEBI:57434"/>
        <dbReference type="EC" id="5.4.3.2"/>
    </reaction>
</comment>
<accession>A0A7Y0EGC1</accession>
<dbReference type="GO" id="GO:0046872">
    <property type="term" value="F:metal ion binding"/>
    <property type="evidence" value="ECO:0007669"/>
    <property type="project" value="UniProtKB-KW"/>
</dbReference>
<dbReference type="GO" id="GO:0050066">
    <property type="term" value="F:L-lysine 2,3-aminomutase activity"/>
    <property type="evidence" value="ECO:0007669"/>
    <property type="project" value="UniProtKB-EC"/>
</dbReference>
<evidence type="ECO:0000256" key="10">
    <source>
        <dbReference type="ARBA" id="ARBA00022898"/>
    </source>
</evidence>
<keyword evidence="10 15" id="KW-0663">Pyridoxal phosphate</keyword>
<dbReference type="EMBL" id="JABBNI010000015">
    <property type="protein sequence ID" value="NMM62903.1"/>
    <property type="molecule type" value="Genomic_DNA"/>
</dbReference>
<sequence length="417" mass="47334">MKVNRRFEIFKDVTDEQWNDWKWQVENRIETVDELKKYIPLTEEEEQGVRQCLKTLRMAITPYYLSLIDINDPHDPIRKQAIPTVLEVHQGHADLLDPLHEDGDSPVPGLTHRYPDRVLLLITDQCSMYCRHCTRRRFAGKNDSAMPKEKIDKAIDYIAKTPAIRDVLLSGGDALLVSDEKLEYIIKKLREIPHVEIIRIGSRTPVVLPQRITPKLVNMLAKYHPIWLNTHFNHPNEITKESKAACEKIANAGIPLGNQSVLLKGVNDCVHVMKELVHKLVMIRVRPYYIYQCDLSMGLEHFRTSVSKGVEIIEGLRGHTSGFCVPTFVLDAPGGGGKIPVMPNYVISQSHNKVVLRNFEGVITTYEEPLNYVPGCNCEICRGEKTVKEVGVAGLLNGQQMSLEPASLARNKRNAHQ</sequence>
<dbReference type="InterPro" id="IPR007197">
    <property type="entry name" value="rSAM"/>
</dbReference>
<protein>
    <recommendedName>
        <fullName evidence="6">L-lysine 2,3-aminomutase</fullName>
        <ecNumber evidence="5">5.4.3.2</ecNumber>
    </recommendedName>
</protein>
<name>A0A7Y0EGC1_9CLOT</name>
<feature type="binding site" evidence="14">
    <location>
        <position position="126"/>
    </location>
    <ligand>
        <name>[4Fe-4S] cluster</name>
        <dbReference type="ChEBI" id="CHEBI:49883"/>
        <note>4Fe-4S-S-AdoMet</note>
    </ligand>
</feature>
<dbReference type="GO" id="GO:0051539">
    <property type="term" value="F:4 iron, 4 sulfur cluster binding"/>
    <property type="evidence" value="ECO:0007669"/>
    <property type="project" value="UniProtKB-KW"/>
</dbReference>
<dbReference type="PROSITE" id="PS51918">
    <property type="entry name" value="RADICAL_SAM"/>
    <property type="match status" value="1"/>
</dbReference>
<dbReference type="InterPro" id="IPR058240">
    <property type="entry name" value="rSAM_sf"/>
</dbReference>
<evidence type="ECO:0000313" key="17">
    <source>
        <dbReference type="EMBL" id="NMM62903.1"/>
    </source>
</evidence>
<keyword evidence="12 14" id="KW-0411">Iron-sulfur</keyword>
<dbReference type="Gene3D" id="6.20.120.40">
    <property type="match status" value="1"/>
</dbReference>
<comment type="caution">
    <text evidence="17">The sequence shown here is derived from an EMBL/GenBank/DDBJ whole genome shotgun (WGS) entry which is preliminary data.</text>
</comment>
<keyword evidence="8" id="KW-0949">S-adenosyl-L-methionine</keyword>
<evidence type="ECO:0000256" key="3">
    <source>
        <dbReference type="ARBA" id="ARBA00001966"/>
    </source>
</evidence>
<dbReference type="Gene3D" id="6.10.140.1170">
    <property type="match status" value="1"/>
</dbReference>
<reference evidence="17 18" key="1">
    <citation type="submission" date="2020-06" db="EMBL/GenBank/DDBJ databases">
        <title>Complete Genome Sequence of Clostridium muelleri sp. nov. P21T, an Acid-Alcohol Producing Acetogen Isolated from Old Hay.</title>
        <authorList>
            <person name="Duncan K.E."/>
            <person name="Tanner R.S."/>
        </authorList>
    </citation>
    <scope>NUCLEOTIDE SEQUENCE [LARGE SCALE GENOMIC DNA]</scope>
    <source>
        <strain evidence="17 18">P21</strain>
    </source>
</reference>
<feature type="domain" description="Radical SAM core" evidence="16">
    <location>
        <begin position="112"/>
        <end position="317"/>
    </location>
</feature>
<evidence type="ECO:0000256" key="2">
    <source>
        <dbReference type="ARBA" id="ARBA00001933"/>
    </source>
</evidence>
<dbReference type="EC" id="5.4.3.2" evidence="5"/>
<dbReference type="Pfam" id="PF04055">
    <property type="entry name" value="Radical_SAM"/>
    <property type="match status" value="1"/>
</dbReference>
<feature type="binding site" evidence="14">
    <location>
        <position position="133"/>
    </location>
    <ligand>
        <name>[4Fe-4S] cluster</name>
        <dbReference type="ChEBI" id="CHEBI:49883"/>
        <note>4Fe-4S-S-AdoMet</note>
    </ligand>
</feature>
<evidence type="ECO:0000256" key="9">
    <source>
        <dbReference type="ARBA" id="ARBA00022723"/>
    </source>
</evidence>
<proteinExistence type="inferred from homology"/>
<dbReference type="Pfam" id="PF12544">
    <property type="entry name" value="LAM_C"/>
    <property type="match status" value="1"/>
</dbReference>
<feature type="binding site" evidence="14">
    <location>
        <position position="130"/>
    </location>
    <ligand>
        <name>[4Fe-4S] cluster</name>
        <dbReference type="ChEBI" id="CHEBI:49883"/>
        <note>4Fe-4S-S-AdoMet</note>
    </ligand>
</feature>
<evidence type="ECO:0000256" key="14">
    <source>
        <dbReference type="PIRSR" id="PIRSR004911-1"/>
    </source>
</evidence>
<evidence type="ECO:0000256" key="6">
    <source>
        <dbReference type="ARBA" id="ARBA00022363"/>
    </source>
</evidence>
<organism evidence="17 18">
    <name type="scientific">Clostridium muellerianum</name>
    <dbReference type="NCBI Taxonomy" id="2716538"/>
    <lineage>
        <taxon>Bacteria</taxon>
        <taxon>Bacillati</taxon>
        <taxon>Bacillota</taxon>
        <taxon>Clostridia</taxon>
        <taxon>Eubacteriales</taxon>
        <taxon>Clostridiaceae</taxon>
        <taxon>Clostridium</taxon>
    </lineage>
</organism>
<dbReference type="SFLD" id="SFLDG01070">
    <property type="entry name" value="PLP-dependent"/>
    <property type="match status" value="1"/>
</dbReference>
<keyword evidence="9 14" id="KW-0479">Metal-binding</keyword>
<dbReference type="InterPro" id="IPR003739">
    <property type="entry name" value="Lys_aminomutase/Glu_NH3_mut"/>
</dbReference>